<dbReference type="InterPro" id="IPR011054">
    <property type="entry name" value="Rudment_hybrid_motif"/>
</dbReference>
<keyword evidence="1 3" id="KW-0547">Nucleotide-binding</keyword>
<keyword evidence="2 3" id="KW-0067">ATP-binding</keyword>
<keyword evidence="7" id="KW-1185">Reference proteome</keyword>
<reference evidence="7" key="1">
    <citation type="journal article" date="2019" name="Int. J. Syst. Evol. Microbiol.">
        <title>The Global Catalogue of Microorganisms (GCM) 10K type strain sequencing project: providing services to taxonomists for standard genome sequencing and annotation.</title>
        <authorList>
            <consortium name="The Broad Institute Genomics Platform"/>
            <consortium name="The Broad Institute Genome Sequencing Center for Infectious Disease"/>
            <person name="Wu L."/>
            <person name="Ma J."/>
        </authorList>
    </citation>
    <scope>NUCLEOTIDE SEQUENCE [LARGE SCALE GENOMIC DNA]</scope>
    <source>
        <strain evidence="7">NBRC 106348</strain>
    </source>
</reference>
<dbReference type="InterPro" id="IPR011761">
    <property type="entry name" value="ATP-grasp"/>
</dbReference>
<dbReference type="InterPro" id="IPR040686">
    <property type="entry name" value="PurK_C"/>
</dbReference>
<evidence type="ECO:0000313" key="6">
    <source>
        <dbReference type="EMBL" id="GMA25050.1"/>
    </source>
</evidence>
<feature type="region of interest" description="Disordered" evidence="4">
    <location>
        <begin position="172"/>
        <end position="195"/>
    </location>
</feature>
<dbReference type="Pfam" id="PF02222">
    <property type="entry name" value="ATP-grasp"/>
    <property type="match status" value="1"/>
</dbReference>
<dbReference type="InterPro" id="IPR003135">
    <property type="entry name" value="ATP-grasp_carboxylate-amine"/>
</dbReference>
<dbReference type="SUPFAM" id="SSF51246">
    <property type="entry name" value="Rudiment single hybrid motif"/>
    <property type="match status" value="1"/>
</dbReference>
<evidence type="ECO:0000256" key="4">
    <source>
        <dbReference type="SAM" id="MobiDB-lite"/>
    </source>
</evidence>
<evidence type="ECO:0000256" key="1">
    <source>
        <dbReference type="ARBA" id="ARBA00022741"/>
    </source>
</evidence>
<evidence type="ECO:0000259" key="5">
    <source>
        <dbReference type="PROSITE" id="PS50975"/>
    </source>
</evidence>
<proteinExistence type="predicted"/>
<feature type="compositionally biased region" description="Low complexity" evidence="4">
    <location>
        <begin position="180"/>
        <end position="189"/>
    </location>
</feature>
<dbReference type="Proteomes" id="UP001157091">
    <property type="component" value="Unassembled WGS sequence"/>
</dbReference>
<dbReference type="Gene3D" id="3.30.470.20">
    <property type="entry name" value="ATP-grasp fold, B domain"/>
    <property type="match status" value="1"/>
</dbReference>
<feature type="domain" description="ATP-grasp" evidence="5">
    <location>
        <begin position="17"/>
        <end position="93"/>
    </location>
</feature>
<comment type="caution">
    <text evidence="6">The sequence shown here is derived from an EMBL/GenBank/DDBJ whole genome shotgun (WGS) entry which is preliminary data.</text>
</comment>
<dbReference type="Pfam" id="PF17769">
    <property type="entry name" value="PurK_C"/>
    <property type="match status" value="1"/>
</dbReference>
<evidence type="ECO:0000256" key="3">
    <source>
        <dbReference type="PROSITE-ProRule" id="PRU00409"/>
    </source>
</evidence>
<evidence type="ECO:0000313" key="7">
    <source>
        <dbReference type="Proteomes" id="UP001157091"/>
    </source>
</evidence>
<dbReference type="PANTHER" id="PTHR11609">
    <property type="entry name" value="PURINE BIOSYNTHESIS PROTEIN 6/7, PUR6/7"/>
    <property type="match status" value="1"/>
</dbReference>
<organism evidence="6 7">
    <name type="scientific">Luteimicrobium album</name>
    <dbReference type="NCBI Taxonomy" id="1054550"/>
    <lineage>
        <taxon>Bacteria</taxon>
        <taxon>Bacillati</taxon>
        <taxon>Actinomycetota</taxon>
        <taxon>Actinomycetes</taxon>
        <taxon>Micrococcales</taxon>
        <taxon>Luteimicrobium</taxon>
    </lineage>
</organism>
<dbReference type="EMBL" id="BSUK01000001">
    <property type="protein sequence ID" value="GMA25050.1"/>
    <property type="molecule type" value="Genomic_DNA"/>
</dbReference>
<name>A0ABQ6I5I6_9MICO</name>
<protein>
    <recommendedName>
        <fullName evidence="5">ATP-grasp domain-containing protein</fullName>
    </recommendedName>
</protein>
<dbReference type="PANTHER" id="PTHR11609:SF5">
    <property type="entry name" value="PHOSPHORIBOSYLAMINOIMIDAZOLE CARBOXYLASE"/>
    <property type="match status" value="1"/>
</dbReference>
<accession>A0ABQ6I5I6</accession>
<dbReference type="PROSITE" id="PS50975">
    <property type="entry name" value="ATP_GRASP"/>
    <property type="match status" value="1"/>
</dbReference>
<dbReference type="SUPFAM" id="SSF56059">
    <property type="entry name" value="Glutathione synthetase ATP-binding domain-like"/>
    <property type="match status" value="1"/>
</dbReference>
<sequence length="195" mass="20405">MQRDGVCAEVTAPAPDLDPALEARAREVAVAVAEGLSVTGVLAVELFEVPGEAPGEPGRVLVNELAMRPHNSGHWTIDGSVTSQFEQHLRAVLDLPLGDTAPVAPWTVMANVLGSERAELTDALPAVLADGVARVWLYGKDVRPGRKLGHVNVSGDDLGTTRERAQAAAALLRGDDDAAADTPTTTTTETSEEQA</sequence>
<evidence type="ECO:0000256" key="2">
    <source>
        <dbReference type="ARBA" id="ARBA00022840"/>
    </source>
</evidence>
<gene>
    <name evidence="6" type="ORF">GCM10025864_28090</name>
</gene>